<dbReference type="GO" id="GO:0005847">
    <property type="term" value="C:mRNA cleavage and polyadenylation specificity factor complex"/>
    <property type="evidence" value="ECO:0007669"/>
    <property type="project" value="TreeGrafter"/>
</dbReference>
<evidence type="ECO:0000256" key="4">
    <source>
        <dbReference type="ARBA" id="ARBA00023242"/>
    </source>
</evidence>
<reference evidence="7 8" key="1">
    <citation type="submission" date="2019-04" db="EMBL/GenBank/DDBJ databases">
        <title>Comparative genomics and transcriptomics to analyze fruiting body development in filamentous ascomycetes.</title>
        <authorList>
            <consortium name="DOE Joint Genome Institute"/>
            <person name="Lutkenhaus R."/>
            <person name="Traeger S."/>
            <person name="Breuer J."/>
            <person name="Kuo A."/>
            <person name="Lipzen A."/>
            <person name="Pangilinan J."/>
            <person name="Dilworth D."/>
            <person name="Sandor L."/>
            <person name="Poggeler S."/>
            <person name="Barry K."/>
            <person name="Grigoriev I.V."/>
            <person name="Nowrousian M."/>
        </authorList>
    </citation>
    <scope>NUCLEOTIDE SEQUENCE [LARGE SCALE GENOMIC DNA]</scope>
    <source>
        <strain evidence="7 8">CBS 389.68</strain>
    </source>
</reference>
<sequence>MTSMDQDEDDFLYGDHSATPSAPQPALTPSSTAPKNNTSTTQSTPESGEEEEIEEEEEVEVSDDDDDIEIVTESKDGTRPEPPALPERYDRIRTASARPPSAPGAPTRPGAARLSATPSAASSPALHHATTSSIPSGPSAASSAGIGAAHYPAPPSTSKLDLHSIPSFNGETLTKISMDSDLLPAEKPWRKPGADVSDYFNYGFDEFTWTAYCAKQEGLREEFSPQKMMEQMMLMSGMSMGMMPGMEGMDPAAMATMMGGAPGMDMMGPGADPSMFMGGGPIPAGGQPFNVPGGAGQPQDPSFGALGRGQMYVCRIHHIKPVLTKQNNVGHHKDPPRLRWEDMVLMIKTCCKEDNSALEDGVAAQEGDGSNTINV</sequence>
<evidence type="ECO:0000313" key="7">
    <source>
        <dbReference type="EMBL" id="TGZ84918.1"/>
    </source>
</evidence>
<feature type="compositionally biased region" description="Acidic residues" evidence="5">
    <location>
        <begin position="47"/>
        <end position="70"/>
    </location>
</feature>
<dbReference type="EMBL" id="ML220112">
    <property type="protein sequence ID" value="TGZ84918.1"/>
    <property type="molecule type" value="Genomic_DNA"/>
</dbReference>
<evidence type="ECO:0000256" key="5">
    <source>
        <dbReference type="SAM" id="MobiDB-lite"/>
    </source>
</evidence>
<feature type="region of interest" description="Disordered" evidence="5">
    <location>
        <begin position="1"/>
        <end position="164"/>
    </location>
</feature>
<dbReference type="InterPro" id="IPR007854">
    <property type="entry name" value="Fip1_dom"/>
</dbReference>
<name>A0A4S2N6G6_9PEZI</name>
<dbReference type="Pfam" id="PF05182">
    <property type="entry name" value="Fip1"/>
    <property type="match status" value="1"/>
</dbReference>
<dbReference type="Proteomes" id="UP000298138">
    <property type="component" value="Unassembled WGS sequence"/>
</dbReference>
<dbReference type="GO" id="GO:0006397">
    <property type="term" value="P:mRNA processing"/>
    <property type="evidence" value="ECO:0007669"/>
    <property type="project" value="UniProtKB-KW"/>
</dbReference>
<organism evidence="7 8">
    <name type="scientific">Ascodesmis nigricans</name>
    <dbReference type="NCBI Taxonomy" id="341454"/>
    <lineage>
        <taxon>Eukaryota</taxon>
        <taxon>Fungi</taxon>
        <taxon>Dikarya</taxon>
        <taxon>Ascomycota</taxon>
        <taxon>Pezizomycotina</taxon>
        <taxon>Pezizomycetes</taxon>
        <taxon>Pezizales</taxon>
        <taxon>Ascodesmidaceae</taxon>
        <taxon>Ascodesmis</taxon>
    </lineage>
</organism>
<protein>
    <submittedName>
        <fullName evidence="7">Fip1-domain-containing protein</fullName>
    </submittedName>
</protein>
<keyword evidence="8" id="KW-1185">Reference proteome</keyword>
<keyword evidence="4" id="KW-0539">Nucleus</keyword>
<dbReference type="InParanoid" id="A0A4S2N6G6"/>
<dbReference type="FunCoup" id="A0A4S2N6G6">
    <property type="interactions" value="198"/>
</dbReference>
<dbReference type="PANTHER" id="PTHR13484:SF0">
    <property type="entry name" value="PRE-MRNA 3'-END-PROCESSING FACTOR FIP1"/>
    <property type="match status" value="1"/>
</dbReference>
<evidence type="ECO:0000313" key="8">
    <source>
        <dbReference type="Proteomes" id="UP000298138"/>
    </source>
</evidence>
<dbReference type="AlphaFoldDB" id="A0A4S2N6G6"/>
<evidence type="ECO:0000256" key="2">
    <source>
        <dbReference type="ARBA" id="ARBA00007459"/>
    </source>
</evidence>
<dbReference type="PANTHER" id="PTHR13484">
    <property type="entry name" value="FIP1-LIKE 1 PROTEIN"/>
    <property type="match status" value="1"/>
</dbReference>
<dbReference type="OrthoDB" id="1917198at2759"/>
<comment type="subcellular location">
    <subcellularLocation>
        <location evidence="1">Nucleus</location>
    </subcellularLocation>
</comment>
<evidence type="ECO:0000256" key="1">
    <source>
        <dbReference type="ARBA" id="ARBA00004123"/>
    </source>
</evidence>
<evidence type="ECO:0000259" key="6">
    <source>
        <dbReference type="Pfam" id="PF05182"/>
    </source>
</evidence>
<comment type="similarity">
    <text evidence="2">Belongs to the FIP1 family.</text>
</comment>
<accession>A0A4S2N6G6</accession>
<feature type="compositionally biased region" description="Acidic residues" evidence="5">
    <location>
        <begin position="1"/>
        <end position="12"/>
    </location>
</feature>
<feature type="compositionally biased region" description="Low complexity" evidence="5">
    <location>
        <begin position="94"/>
        <end position="149"/>
    </location>
</feature>
<keyword evidence="3" id="KW-0507">mRNA processing</keyword>
<proteinExistence type="inferred from homology"/>
<feature type="compositionally biased region" description="Polar residues" evidence="5">
    <location>
        <begin position="27"/>
        <end position="37"/>
    </location>
</feature>
<evidence type="ECO:0000256" key="3">
    <source>
        <dbReference type="ARBA" id="ARBA00022664"/>
    </source>
</evidence>
<gene>
    <name evidence="7" type="ORF">EX30DRAFT_337369</name>
</gene>
<dbReference type="STRING" id="341454.A0A4S2N6G6"/>
<dbReference type="InterPro" id="IPR051187">
    <property type="entry name" value="Pre-mRNA_3'-end_processing_reg"/>
</dbReference>
<feature type="domain" description="Pre-mRNA polyadenylation factor Fip1" evidence="6">
    <location>
        <begin position="179"/>
        <end position="220"/>
    </location>
</feature>